<comment type="subcellular location">
    <subcellularLocation>
        <location evidence="1">Nucleus</location>
        <location evidence="1">Nucleoplasm</location>
    </subcellularLocation>
</comment>
<evidence type="ECO:0000256" key="8">
    <source>
        <dbReference type="ARBA" id="ARBA00023125"/>
    </source>
</evidence>
<evidence type="ECO:0000256" key="1">
    <source>
        <dbReference type="ARBA" id="ARBA00004642"/>
    </source>
</evidence>
<gene>
    <name evidence="15" type="ORF">DAPPUDRAFT_106662</name>
</gene>
<evidence type="ECO:0000256" key="4">
    <source>
        <dbReference type="ARBA" id="ARBA00022771"/>
    </source>
</evidence>
<dbReference type="AlphaFoldDB" id="E9GUN4"/>
<keyword evidence="11" id="KW-0131">Cell cycle</keyword>
<organism evidence="15 16">
    <name type="scientific">Daphnia pulex</name>
    <name type="common">Water flea</name>
    <dbReference type="NCBI Taxonomy" id="6669"/>
    <lineage>
        <taxon>Eukaryota</taxon>
        <taxon>Metazoa</taxon>
        <taxon>Ecdysozoa</taxon>
        <taxon>Arthropoda</taxon>
        <taxon>Crustacea</taxon>
        <taxon>Branchiopoda</taxon>
        <taxon>Diplostraca</taxon>
        <taxon>Cladocera</taxon>
        <taxon>Anomopoda</taxon>
        <taxon>Daphniidae</taxon>
        <taxon>Daphnia</taxon>
    </lineage>
</organism>
<dbReference type="PANTHER" id="PTHR46600">
    <property type="entry name" value="THAP DOMAIN-CONTAINING"/>
    <property type="match status" value="1"/>
</dbReference>
<evidence type="ECO:0000313" key="15">
    <source>
        <dbReference type="EMBL" id="EFX76907.1"/>
    </source>
</evidence>
<dbReference type="KEGG" id="dpx:DAPPUDRAFT_106662"/>
<dbReference type="OrthoDB" id="10601878at2759"/>
<comment type="similarity">
    <text evidence="2">Belongs to the THAP1 family.</text>
</comment>
<evidence type="ECO:0000313" key="16">
    <source>
        <dbReference type="Proteomes" id="UP000000305"/>
    </source>
</evidence>
<evidence type="ECO:0000256" key="10">
    <source>
        <dbReference type="ARBA" id="ARBA00023242"/>
    </source>
</evidence>
<sequence>MGRVCSAPGCRTGYPLKKGEIQKVGPKPALFKAPKDPDLFKKWKQKIPRKEFVLKNSCYVCELHFLPKDVENTFSGLCNVPVPCDVTALKRVRNKLKPGLCLFYGLVRCPEHLSKKEKQQKKPPQKRDQSNSRKKRTVKDSSDVESADNRDPLTLNNQKRKLPDDDEESSSSQPKKSRLTDQSNEDIDFDDSDVFDMTEVFLDPSLVAEPDLTSNIKFISVREVIEYPSGWIEPFVTKAASIDFTLKSMAFFLVGKQLPGPSNTVPFETISDINSALYSFHWKKLCNGFKGDSSGWIKKSAQGFMVNGSWHSEQCLNICEDDTPVCCMCETFRENLMRTQRRIRARQLLKNSISKTTKSPRKNRRIEAYRLLRKKGEKALAHERLRVKRFFGIIRIANGSNEMPTTTTFLQLFRMIVLYYPTKKILRGANVDDESNLNSEERLTVLTNYHDWIKSGYKEVLYYPTKKILRGANVDDESNLNSKERLTVLTNYHDWIKSGYKENKKKQDAFRKFVKDILLDGIVVEKRFKCKSGFESVKGGLESMPKDFTAKDLTELKSNGYLKFTTLHLFKLLKAVEKEIQRKLDIGQMFRPNSFTDILSSLVADKLPQVGCEEHRIVFMTNIIIDFMCTRMKCIAKEKRLQITEEKRVKEKSARKEKKLELIN</sequence>
<evidence type="ECO:0000256" key="7">
    <source>
        <dbReference type="ARBA" id="ARBA00023054"/>
    </source>
</evidence>
<dbReference type="PANTHER" id="PTHR46600:SF1">
    <property type="entry name" value="THAP DOMAIN-CONTAINING PROTEIN 1"/>
    <property type="match status" value="1"/>
</dbReference>
<keyword evidence="6" id="KW-0805">Transcription regulation</keyword>
<feature type="compositionally biased region" description="Basic and acidic residues" evidence="13">
    <location>
        <begin position="138"/>
        <end position="151"/>
    </location>
</feature>
<evidence type="ECO:0000256" key="3">
    <source>
        <dbReference type="ARBA" id="ARBA00022723"/>
    </source>
</evidence>
<keyword evidence="16" id="KW-1185">Reference proteome</keyword>
<keyword evidence="10" id="KW-0539">Nucleus</keyword>
<evidence type="ECO:0000256" key="13">
    <source>
        <dbReference type="SAM" id="MobiDB-lite"/>
    </source>
</evidence>
<evidence type="ECO:0000256" key="2">
    <source>
        <dbReference type="ARBA" id="ARBA00006177"/>
    </source>
</evidence>
<evidence type="ECO:0000259" key="14">
    <source>
        <dbReference type="PROSITE" id="PS50950"/>
    </source>
</evidence>
<evidence type="ECO:0000256" key="12">
    <source>
        <dbReference type="PROSITE-ProRule" id="PRU00309"/>
    </source>
</evidence>
<keyword evidence="9" id="KW-0804">Transcription</keyword>
<keyword evidence="8 12" id="KW-0238">DNA-binding</keyword>
<dbReference type="EMBL" id="GL732566">
    <property type="protein sequence ID" value="EFX76907.1"/>
    <property type="molecule type" value="Genomic_DNA"/>
</dbReference>
<dbReference type="InParanoid" id="E9GUN4"/>
<evidence type="ECO:0000256" key="6">
    <source>
        <dbReference type="ARBA" id="ARBA00023015"/>
    </source>
</evidence>
<feature type="domain" description="THAP-type" evidence="14">
    <location>
        <begin position="1"/>
        <end position="86"/>
    </location>
</feature>
<dbReference type="InterPro" id="IPR006612">
    <property type="entry name" value="THAP_Znf"/>
</dbReference>
<dbReference type="InterPro" id="IPR026516">
    <property type="entry name" value="THAP1/10"/>
</dbReference>
<dbReference type="HOGENOM" id="CLU_413483_0_0_1"/>
<proteinExistence type="inferred from homology"/>
<dbReference type="GO" id="GO:0008270">
    <property type="term" value="F:zinc ion binding"/>
    <property type="evidence" value="ECO:0007669"/>
    <property type="project" value="UniProtKB-KW"/>
</dbReference>
<dbReference type="PROSITE" id="PS50950">
    <property type="entry name" value="ZF_THAP"/>
    <property type="match status" value="1"/>
</dbReference>
<dbReference type="GO" id="GO:0005654">
    <property type="term" value="C:nucleoplasm"/>
    <property type="evidence" value="ECO:0007669"/>
    <property type="project" value="UniProtKB-SubCell"/>
</dbReference>
<evidence type="ECO:0000256" key="11">
    <source>
        <dbReference type="ARBA" id="ARBA00023306"/>
    </source>
</evidence>
<feature type="region of interest" description="Disordered" evidence="13">
    <location>
        <begin position="114"/>
        <end position="187"/>
    </location>
</feature>
<name>E9GUN4_DAPPU</name>
<keyword evidence="4 12" id="KW-0863">Zinc-finger</keyword>
<keyword evidence="5" id="KW-0862">Zinc</keyword>
<accession>E9GUN4</accession>
<dbReference type="SMART" id="SM00980">
    <property type="entry name" value="THAP"/>
    <property type="match status" value="1"/>
</dbReference>
<evidence type="ECO:0000256" key="5">
    <source>
        <dbReference type="ARBA" id="ARBA00022833"/>
    </source>
</evidence>
<keyword evidence="7" id="KW-0175">Coiled coil</keyword>
<dbReference type="Proteomes" id="UP000000305">
    <property type="component" value="Unassembled WGS sequence"/>
</dbReference>
<protein>
    <recommendedName>
        <fullName evidence="14">THAP-type domain-containing protein</fullName>
    </recommendedName>
</protein>
<dbReference type="GO" id="GO:0043565">
    <property type="term" value="F:sequence-specific DNA binding"/>
    <property type="evidence" value="ECO:0007669"/>
    <property type="project" value="InterPro"/>
</dbReference>
<dbReference type="Pfam" id="PF05485">
    <property type="entry name" value="THAP"/>
    <property type="match status" value="1"/>
</dbReference>
<evidence type="ECO:0000256" key="9">
    <source>
        <dbReference type="ARBA" id="ARBA00023163"/>
    </source>
</evidence>
<keyword evidence="3" id="KW-0479">Metal-binding</keyword>
<dbReference type="SUPFAM" id="SSF57716">
    <property type="entry name" value="Glucocorticoid receptor-like (DNA-binding domain)"/>
    <property type="match status" value="1"/>
</dbReference>
<reference evidence="15 16" key="1">
    <citation type="journal article" date="2011" name="Science">
        <title>The ecoresponsive genome of Daphnia pulex.</title>
        <authorList>
            <person name="Colbourne J.K."/>
            <person name="Pfrender M.E."/>
            <person name="Gilbert D."/>
            <person name="Thomas W.K."/>
            <person name="Tucker A."/>
            <person name="Oakley T.H."/>
            <person name="Tokishita S."/>
            <person name="Aerts A."/>
            <person name="Arnold G.J."/>
            <person name="Basu M.K."/>
            <person name="Bauer D.J."/>
            <person name="Caceres C.E."/>
            <person name="Carmel L."/>
            <person name="Casola C."/>
            <person name="Choi J.H."/>
            <person name="Detter J.C."/>
            <person name="Dong Q."/>
            <person name="Dusheyko S."/>
            <person name="Eads B.D."/>
            <person name="Frohlich T."/>
            <person name="Geiler-Samerotte K.A."/>
            <person name="Gerlach D."/>
            <person name="Hatcher P."/>
            <person name="Jogdeo S."/>
            <person name="Krijgsveld J."/>
            <person name="Kriventseva E.V."/>
            <person name="Kultz D."/>
            <person name="Laforsch C."/>
            <person name="Lindquist E."/>
            <person name="Lopez J."/>
            <person name="Manak J.R."/>
            <person name="Muller J."/>
            <person name="Pangilinan J."/>
            <person name="Patwardhan R.P."/>
            <person name="Pitluck S."/>
            <person name="Pritham E.J."/>
            <person name="Rechtsteiner A."/>
            <person name="Rho M."/>
            <person name="Rogozin I.B."/>
            <person name="Sakarya O."/>
            <person name="Salamov A."/>
            <person name="Schaack S."/>
            <person name="Shapiro H."/>
            <person name="Shiga Y."/>
            <person name="Skalitzky C."/>
            <person name="Smith Z."/>
            <person name="Souvorov A."/>
            <person name="Sung W."/>
            <person name="Tang Z."/>
            <person name="Tsuchiya D."/>
            <person name="Tu H."/>
            <person name="Vos H."/>
            <person name="Wang M."/>
            <person name="Wolf Y.I."/>
            <person name="Yamagata H."/>
            <person name="Yamada T."/>
            <person name="Ye Y."/>
            <person name="Shaw J.R."/>
            <person name="Andrews J."/>
            <person name="Crease T.J."/>
            <person name="Tang H."/>
            <person name="Lucas S.M."/>
            <person name="Robertson H.M."/>
            <person name="Bork P."/>
            <person name="Koonin E.V."/>
            <person name="Zdobnov E.M."/>
            <person name="Grigoriev I.V."/>
            <person name="Lynch M."/>
            <person name="Boore J.L."/>
        </authorList>
    </citation>
    <scope>NUCLEOTIDE SEQUENCE [LARGE SCALE GENOMIC DNA]</scope>
</reference>